<keyword evidence="1" id="KW-0812">Transmembrane</keyword>
<evidence type="ECO:0000313" key="2">
    <source>
        <dbReference type="EMBL" id="KAF7310049.1"/>
    </source>
</evidence>
<keyword evidence="1" id="KW-0472">Membrane</keyword>
<reference evidence="2" key="1">
    <citation type="submission" date="2020-05" db="EMBL/GenBank/DDBJ databases">
        <title>Mycena genomes resolve the evolution of fungal bioluminescence.</title>
        <authorList>
            <person name="Tsai I.J."/>
        </authorList>
    </citation>
    <scope>NUCLEOTIDE SEQUENCE</scope>
    <source>
        <strain evidence="2">171206Taipei</strain>
    </source>
</reference>
<dbReference type="GeneID" id="59343130"/>
<evidence type="ECO:0000313" key="3">
    <source>
        <dbReference type="Proteomes" id="UP000636479"/>
    </source>
</evidence>
<sequence>MLGTVIFVLLSGYVIALLAWHTLQRRLLATALGIHDLPLLVKVRRDEDKFDGTAVVCGGSIAGLLTARVCHAHFRKVLVVEPEAWAATEEARILGPWNQEPRRTRLLQRNSLHGSQPPFFAGMLHLFAKLEAECARARLKQVPPNICIQLPVNLTLYHRIEPYNARPHLSGRAWMVPERSLMANSLYTTRAALEKLLRRLVLDKELYPNISWMTGTVVGTSISPTDPLRIDKVVVRSEAGVVEEMPAMLVADCAGPARAGVKWLRRQGFEMDPLKITIDQKLRYSTMLFKMDEKLQERLPFPDELQRILGVYMFLEDINEETRRMGKAMFVIILVLFAGHYGAARAQPKTVDELPTYVQELRTLEPIPEWIFGIIDILREVQDTAIVSLVNPPPTTYVQYHLARELPVNFVALGDSVMTINPVFGEGCTKALRCVMVLQKQLLDHREISASFSSSFFEHLHIRTGWMWENTRTQDYGLPTTIPIPGESLSLGSFTRWYVKWFQRLAVTDSHAGRVMHDMVCGMSSPVDALHPHLIVKVCWAALTIGHKWRNHSS</sequence>
<evidence type="ECO:0000256" key="1">
    <source>
        <dbReference type="SAM" id="Phobius"/>
    </source>
</evidence>
<dbReference type="OrthoDB" id="10051892at2759"/>
<proteinExistence type="predicted"/>
<dbReference type="RefSeq" id="XP_037223499.1">
    <property type="nucleotide sequence ID" value="XM_037360614.1"/>
</dbReference>
<dbReference type="Proteomes" id="UP000636479">
    <property type="component" value="Unassembled WGS sequence"/>
</dbReference>
<accession>A0A8H6W8W3</accession>
<dbReference type="EMBL" id="JACAZF010000003">
    <property type="protein sequence ID" value="KAF7310049.1"/>
    <property type="molecule type" value="Genomic_DNA"/>
</dbReference>
<dbReference type="AlphaFoldDB" id="A0A8H6W8W3"/>
<protein>
    <submittedName>
        <fullName evidence="2">Uncharacterized protein</fullName>
    </submittedName>
</protein>
<comment type="caution">
    <text evidence="2">The sequence shown here is derived from an EMBL/GenBank/DDBJ whole genome shotgun (WGS) entry which is preliminary data.</text>
</comment>
<keyword evidence="3" id="KW-1185">Reference proteome</keyword>
<dbReference type="SUPFAM" id="SSF51905">
    <property type="entry name" value="FAD/NAD(P)-binding domain"/>
    <property type="match status" value="1"/>
</dbReference>
<dbReference type="InterPro" id="IPR036188">
    <property type="entry name" value="FAD/NAD-bd_sf"/>
</dbReference>
<dbReference type="Gene3D" id="3.50.50.60">
    <property type="entry name" value="FAD/NAD(P)-binding domain"/>
    <property type="match status" value="1"/>
</dbReference>
<name>A0A8H6W8W3_9AGAR</name>
<organism evidence="2 3">
    <name type="scientific">Mycena indigotica</name>
    <dbReference type="NCBI Taxonomy" id="2126181"/>
    <lineage>
        <taxon>Eukaryota</taxon>
        <taxon>Fungi</taxon>
        <taxon>Dikarya</taxon>
        <taxon>Basidiomycota</taxon>
        <taxon>Agaricomycotina</taxon>
        <taxon>Agaricomycetes</taxon>
        <taxon>Agaricomycetidae</taxon>
        <taxon>Agaricales</taxon>
        <taxon>Marasmiineae</taxon>
        <taxon>Mycenaceae</taxon>
        <taxon>Mycena</taxon>
    </lineage>
</organism>
<gene>
    <name evidence="2" type="ORF">MIND_00377900</name>
</gene>
<keyword evidence="1" id="KW-1133">Transmembrane helix</keyword>
<feature type="transmembrane region" description="Helical" evidence="1">
    <location>
        <begin position="6"/>
        <end position="23"/>
    </location>
</feature>